<dbReference type="RefSeq" id="WP_377283204.1">
    <property type="nucleotide sequence ID" value="NZ_JBHRSI010000008.1"/>
</dbReference>
<name>A0ABW4N067_9CAUL</name>
<evidence type="ECO:0000313" key="3">
    <source>
        <dbReference type="Proteomes" id="UP001597237"/>
    </source>
</evidence>
<reference evidence="3" key="1">
    <citation type="journal article" date="2019" name="Int. J. Syst. Evol. Microbiol.">
        <title>The Global Catalogue of Microorganisms (GCM) 10K type strain sequencing project: providing services to taxonomists for standard genome sequencing and annotation.</title>
        <authorList>
            <consortium name="The Broad Institute Genomics Platform"/>
            <consortium name="The Broad Institute Genome Sequencing Center for Infectious Disease"/>
            <person name="Wu L."/>
            <person name="Ma J."/>
        </authorList>
    </citation>
    <scope>NUCLEOTIDE SEQUENCE [LARGE SCALE GENOMIC DNA]</scope>
    <source>
        <strain evidence="3">DFY28</strain>
    </source>
</reference>
<gene>
    <name evidence="2" type="ORF">ACFSC0_09380</name>
</gene>
<feature type="signal peptide" evidence="1">
    <location>
        <begin position="1"/>
        <end position="22"/>
    </location>
</feature>
<keyword evidence="3" id="KW-1185">Reference proteome</keyword>
<comment type="caution">
    <text evidence="2">The sequence shown here is derived from an EMBL/GenBank/DDBJ whole genome shotgun (WGS) entry which is preliminary data.</text>
</comment>
<accession>A0ABW4N067</accession>
<evidence type="ECO:0000313" key="2">
    <source>
        <dbReference type="EMBL" id="MFD1783602.1"/>
    </source>
</evidence>
<dbReference type="Proteomes" id="UP001597237">
    <property type="component" value="Unassembled WGS sequence"/>
</dbReference>
<proteinExistence type="predicted"/>
<sequence length="191" mass="20216">MKLRAAAIGLAAALAAASPAAAEPLFATFQRLCIATAAESQAALAAADAEGWMPLPKSLMDDLDDSEDFHLDDGRMKSDRDGLLFMLNGGGERRIGWDKLAIRMCAIGAMPGDAAHLRQAAADWAGVEPNARLSEDGDIAYVVEDTGAGHRSISDPDDAEAKRLIKAGKVKFMFLKADEEMVLVAYGVPTL</sequence>
<organism evidence="2 3">
    <name type="scientific">Phenylobacterium terrae</name>
    <dbReference type="NCBI Taxonomy" id="2665495"/>
    <lineage>
        <taxon>Bacteria</taxon>
        <taxon>Pseudomonadati</taxon>
        <taxon>Pseudomonadota</taxon>
        <taxon>Alphaproteobacteria</taxon>
        <taxon>Caulobacterales</taxon>
        <taxon>Caulobacteraceae</taxon>
        <taxon>Phenylobacterium</taxon>
    </lineage>
</organism>
<dbReference type="EMBL" id="JBHUEY010000001">
    <property type="protein sequence ID" value="MFD1783602.1"/>
    <property type="molecule type" value="Genomic_DNA"/>
</dbReference>
<protein>
    <submittedName>
        <fullName evidence="2">Uncharacterized protein</fullName>
    </submittedName>
</protein>
<feature type="chain" id="PRO_5046400997" evidence="1">
    <location>
        <begin position="23"/>
        <end position="191"/>
    </location>
</feature>
<keyword evidence="1" id="KW-0732">Signal</keyword>
<evidence type="ECO:0000256" key="1">
    <source>
        <dbReference type="SAM" id="SignalP"/>
    </source>
</evidence>